<dbReference type="EMBL" id="LNZH02000194">
    <property type="protein sequence ID" value="OCB87185.1"/>
    <property type="molecule type" value="Genomic_DNA"/>
</dbReference>
<dbReference type="AlphaFoldDB" id="A0A9Q5HWK4"/>
<organism evidence="1 2">
    <name type="scientific">Sanghuangporus baumii</name>
    <name type="common">Phellinus baumii</name>
    <dbReference type="NCBI Taxonomy" id="108892"/>
    <lineage>
        <taxon>Eukaryota</taxon>
        <taxon>Fungi</taxon>
        <taxon>Dikarya</taxon>
        <taxon>Basidiomycota</taxon>
        <taxon>Agaricomycotina</taxon>
        <taxon>Agaricomycetes</taxon>
        <taxon>Hymenochaetales</taxon>
        <taxon>Hymenochaetaceae</taxon>
        <taxon>Sanghuangporus</taxon>
    </lineage>
</organism>
<protein>
    <submittedName>
        <fullName evidence="1">Uncharacterized protein</fullName>
    </submittedName>
</protein>
<name>A0A9Q5HWK4_SANBA</name>
<dbReference type="SUPFAM" id="SSF52058">
    <property type="entry name" value="L domain-like"/>
    <property type="match status" value="1"/>
</dbReference>
<proteinExistence type="predicted"/>
<evidence type="ECO:0000313" key="2">
    <source>
        <dbReference type="Proteomes" id="UP000757232"/>
    </source>
</evidence>
<accession>A0A9Q5HWK4</accession>
<comment type="caution">
    <text evidence="1">The sequence shown here is derived from an EMBL/GenBank/DDBJ whole genome shotgun (WGS) entry which is preliminary data.</text>
</comment>
<dbReference type="Proteomes" id="UP000757232">
    <property type="component" value="Unassembled WGS sequence"/>
</dbReference>
<keyword evidence="2" id="KW-1185">Reference proteome</keyword>
<reference evidence="1" key="1">
    <citation type="submission" date="2016-06" db="EMBL/GenBank/DDBJ databases">
        <title>Draft Genome sequence of the fungus Inonotus baumii.</title>
        <authorList>
            <person name="Zhu H."/>
            <person name="Lin W."/>
        </authorList>
    </citation>
    <scope>NUCLEOTIDE SEQUENCE</scope>
    <source>
        <strain evidence="1">821</strain>
    </source>
</reference>
<sequence length="346" mass="39944">MCRGLPLQASLTSSFTHESDLLDAERILKHQSLLGTLEITVIDADLQHSLFKKVKLPVLRTLKLEYLRLHMGIPASHFYETWEMPELRYLETNFVPLRALGKAIVSFKLDISDLSCDLFFGLDRTLEFLASCPLLENLDVRFDDISEYITPETGVAVIMRNLRTLTLQAASPDYFSWLARFLERLVIDNVTDLSLGLNKLRRSWNDVEVMAKRMTMYQETEMWGPVIVSRIAKIPRLREMKLYIEEGRAGKEGTKEPSKDEYIWAFISVIRELPPTLERFVSISPLHHIHMCRKHVHIDGGRTHLDIVHGKTLTLEQLLFFMDWAKAKSGTIILRDSPLIPEDLLR</sequence>
<evidence type="ECO:0000313" key="1">
    <source>
        <dbReference type="EMBL" id="OCB87185.1"/>
    </source>
</evidence>
<gene>
    <name evidence="1" type="ORF">A7U60_g5701</name>
</gene>